<dbReference type="InterPro" id="IPR039776">
    <property type="entry name" value="Pds5"/>
</dbReference>
<dbReference type="GO" id="GO:0005634">
    <property type="term" value="C:nucleus"/>
    <property type="evidence" value="ECO:0007669"/>
    <property type="project" value="UniProtKB-SubCell"/>
</dbReference>
<evidence type="ECO:0000313" key="4">
    <source>
        <dbReference type="EMBL" id="KAH9302986.1"/>
    </source>
</evidence>
<sequence>ICIFIFVCKDKRLSGTMELMSEGGLKERIIKDGKKLKHLHHSKDALLKDLEETANCLVMVEQSDKYMIHSLMFQLIKPRIFWHEDVRVKNMVVTCIVEVTRVTAPNLPYSDDIMRDIFEHTVESFQGFWNTTIRYHNKRMKILETMTEEELRQEVSCNSHTLAKGVMNQIKMKTYMASKSSEKDMGMDPQGMSSSVHTKDFLVSNTCIKCEGIEKSAAKVKKNQESVKQVSKGYPPTNENANGKIADPYSTDVHMQ</sequence>
<comment type="caution">
    <text evidence="4">The sequence shown here is derived from an EMBL/GenBank/DDBJ whole genome shotgun (WGS) entry which is preliminary data.</text>
</comment>
<dbReference type="GO" id="GO:0000785">
    <property type="term" value="C:chromatin"/>
    <property type="evidence" value="ECO:0007669"/>
    <property type="project" value="TreeGrafter"/>
</dbReference>
<gene>
    <name evidence="4" type="ORF">KI387_014569</name>
</gene>
<dbReference type="EMBL" id="JAHRHJ020000009">
    <property type="protein sequence ID" value="KAH9302986.1"/>
    <property type="molecule type" value="Genomic_DNA"/>
</dbReference>
<dbReference type="Proteomes" id="UP000824469">
    <property type="component" value="Unassembled WGS sequence"/>
</dbReference>
<evidence type="ECO:0000256" key="2">
    <source>
        <dbReference type="ARBA" id="ARBA00023242"/>
    </source>
</evidence>
<dbReference type="PANTHER" id="PTHR12663:SF0">
    <property type="entry name" value="PRECOCIOUS DISSOCIATION OF SISTERS 5, ISOFORM A"/>
    <property type="match status" value="1"/>
</dbReference>
<reference evidence="4 5" key="1">
    <citation type="journal article" date="2021" name="Nat. Plants">
        <title>The Taxus genome provides insights into paclitaxel biosynthesis.</title>
        <authorList>
            <person name="Xiong X."/>
            <person name="Gou J."/>
            <person name="Liao Q."/>
            <person name="Li Y."/>
            <person name="Zhou Q."/>
            <person name="Bi G."/>
            <person name="Li C."/>
            <person name="Du R."/>
            <person name="Wang X."/>
            <person name="Sun T."/>
            <person name="Guo L."/>
            <person name="Liang H."/>
            <person name="Lu P."/>
            <person name="Wu Y."/>
            <person name="Zhang Z."/>
            <person name="Ro D.K."/>
            <person name="Shang Y."/>
            <person name="Huang S."/>
            <person name="Yan J."/>
        </authorList>
    </citation>
    <scope>NUCLEOTIDE SEQUENCE [LARGE SCALE GENOMIC DNA]</scope>
    <source>
        <strain evidence="4">Ta-2019</strain>
    </source>
</reference>
<name>A0AA38CNH5_TAXCH</name>
<evidence type="ECO:0000256" key="1">
    <source>
        <dbReference type="ARBA" id="ARBA00004123"/>
    </source>
</evidence>
<dbReference type="AlphaFoldDB" id="A0AA38CNH5"/>
<proteinExistence type="predicted"/>
<organism evidence="4 5">
    <name type="scientific">Taxus chinensis</name>
    <name type="common">Chinese yew</name>
    <name type="synonym">Taxus wallichiana var. chinensis</name>
    <dbReference type="NCBI Taxonomy" id="29808"/>
    <lineage>
        <taxon>Eukaryota</taxon>
        <taxon>Viridiplantae</taxon>
        <taxon>Streptophyta</taxon>
        <taxon>Embryophyta</taxon>
        <taxon>Tracheophyta</taxon>
        <taxon>Spermatophyta</taxon>
        <taxon>Pinopsida</taxon>
        <taxon>Pinidae</taxon>
        <taxon>Conifers II</taxon>
        <taxon>Cupressales</taxon>
        <taxon>Taxaceae</taxon>
        <taxon>Taxus</taxon>
    </lineage>
</organism>
<dbReference type="GO" id="GO:0006281">
    <property type="term" value="P:DNA repair"/>
    <property type="evidence" value="ECO:0007669"/>
    <property type="project" value="TreeGrafter"/>
</dbReference>
<protein>
    <submittedName>
        <fullName evidence="4">Uncharacterized protein</fullName>
    </submittedName>
</protein>
<comment type="subcellular location">
    <subcellularLocation>
        <location evidence="1">Nucleus</location>
    </subcellularLocation>
</comment>
<dbReference type="Pfam" id="PF20168">
    <property type="entry name" value="PDS5"/>
    <property type="match status" value="1"/>
</dbReference>
<feature type="non-terminal residue" evidence="4">
    <location>
        <position position="256"/>
    </location>
</feature>
<feature type="region of interest" description="Disordered" evidence="3">
    <location>
        <begin position="218"/>
        <end position="256"/>
    </location>
</feature>
<keyword evidence="5" id="KW-1185">Reference proteome</keyword>
<evidence type="ECO:0000256" key="3">
    <source>
        <dbReference type="SAM" id="MobiDB-lite"/>
    </source>
</evidence>
<dbReference type="PANTHER" id="PTHR12663">
    <property type="entry name" value="ANDROGEN INDUCED INHIBITOR OF PROLIFERATION AS3 / PDS5-RELATED"/>
    <property type="match status" value="1"/>
</dbReference>
<keyword evidence="2" id="KW-0539">Nucleus</keyword>
<dbReference type="GO" id="GO:0007064">
    <property type="term" value="P:mitotic sister chromatid cohesion"/>
    <property type="evidence" value="ECO:0007669"/>
    <property type="project" value="InterPro"/>
</dbReference>
<evidence type="ECO:0000313" key="5">
    <source>
        <dbReference type="Proteomes" id="UP000824469"/>
    </source>
</evidence>
<accession>A0AA38CNH5</accession>